<sequence>MALADPLVNALDDLDVKPPVWLLTCGAQPVTPDDPPQDPAQATLWEHTTDRQHCLIDLPPEPDDAIAKRLARLLAAEDGLRAAAQPAPGAPQVALRSSGIFVRRLVPVTPQEEATAVAEPPPPPAVTRVEDVPEAERLRFLMELVRSQTAAVLGHAAPDAIDADLDFMSLGLSSLTAMELSTRLKEAGVELSPADLYDHSTPADLARHLHAQFGEPTPVEHPIP</sequence>
<dbReference type="Pfam" id="PF00550">
    <property type="entry name" value="PP-binding"/>
    <property type="match status" value="1"/>
</dbReference>
<dbReference type="Proteomes" id="UP000284824">
    <property type="component" value="Unassembled WGS sequence"/>
</dbReference>
<dbReference type="PANTHER" id="PTHR43775:SF51">
    <property type="entry name" value="INACTIVE PHENOLPHTHIOCEROL SYNTHESIS POLYKETIDE SYNTHASE TYPE I PKS1-RELATED"/>
    <property type="match status" value="1"/>
</dbReference>
<dbReference type="SUPFAM" id="SSF47336">
    <property type="entry name" value="ACP-like"/>
    <property type="match status" value="1"/>
</dbReference>
<comment type="caution">
    <text evidence="5">The sequence shown here is derived from an EMBL/GenBank/DDBJ whole genome shotgun (WGS) entry which is preliminary data.</text>
</comment>
<dbReference type="InterPro" id="IPR036291">
    <property type="entry name" value="NAD(P)-bd_dom_sf"/>
</dbReference>
<accession>A0A438LYX7</accession>
<proteinExistence type="predicted"/>
<dbReference type="SUPFAM" id="SSF51735">
    <property type="entry name" value="NAD(P)-binding Rossmann-fold domains"/>
    <property type="match status" value="1"/>
</dbReference>
<feature type="domain" description="Carrier" evidence="4">
    <location>
        <begin position="139"/>
        <end position="213"/>
    </location>
</feature>
<evidence type="ECO:0000313" key="5">
    <source>
        <dbReference type="EMBL" id="RVX38745.1"/>
    </source>
</evidence>
<dbReference type="InterPro" id="IPR006162">
    <property type="entry name" value="Ppantetheine_attach_site"/>
</dbReference>
<dbReference type="EMBL" id="SAUN01000001">
    <property type="protein sequence ID" value="RVX38745.1"/>
    <property type="molecule type" value="Genomic_DNA"/>
</dbReference>
<keyword evidence="1" id="KW-0596">Phosphopantetheine</keyword>
<name>A0A438LYX7_9ACTN</name>
<evidence type="ECO:0000259" key="4">
    <source>
        <dbReference type="PROSITE" id="PS50075"/>
    </source>
</evidence>
<dbReference type="GO" id="GO:0031177">
    <property type="term" value="F:phosphopantetheine binding"/>
    <property type="evidence" value="ECO:0007669"/>
    <property type="project" value="InterPro"/>
</dbReference>
<protein>
    <submittedName>
        <fullName evidence="5">Aryl carrier-like protein</fullName>
    </submittedName>
</protein>
<dbReference type="SMART" id="SM01294">
    <property type="entry name" value="PKS_PP_betabranch"/>
    <property type="match status" value="1"/>
</dbReference>
<dbReference type="InterPro" id="IPR036736">
    <property type="entry name" value="ACP-like_sf"/>
</dbReference>
<reference evidence="5 6" key="1">
    <citation type="submission" date="2019-01" db="EMBL/GenBank/DDBJ databases">
        <title>Sequencing the genomes of 1000 actinobacteria strains.</title>
        <authorList>
            <person name="Klenk H.-P."/>
        </authorList>
    </citation>
    <scope>NUCLEOTIDE SEQUENCE [LARGE SCALE GENOMIC DNA]</scope>
    <source>
        <strain evidence="5 6">DSM 43925</strain>
    </source>
</reference>
<evidence type="ECO:0000256" key="1">
    <source>
        <dbReference type="ARBA" id="ARBA00022450"/>
    </source>
</evidence>
<evidence type="ECO:0000313" key="6">
    <source>
        <dbReference type="Proteomes" id="UP000284824"/>
    </source>
</evidence>
<dbReference type="Gene3D" id="1.10.1200.10">
    <property type="entry name" value="ACP-like"/>
    <property type="match status" value="1"/>
</dbReference>
<dbReference type="Gene3D" id="3.40.50.11460">
    <property type="match status" value="1"/>
</dbReference>
<dbReference type="InterPro" id="IPR009081">
    <property type="entry name" value="PP-bd_ACP"/>
</dbReference>
<dbReference type="PANTHER" id="PTHR43775">
    <property type="entry name" value="FATTY ACID SYNTHASE"/>
    <property type="match status" value="1"/>
</dbReference>
<evidence type="ECO:0000256" key="2">
    <source>
        <dbReference type="ARBA" id="ARBA00022553"/>
    </source>
</evidence>
<dbReference type="InterPro" id="IPR020806">
    <property type="entry name" value="PKS_PP-bd"/>
</dbReference>
<dbReference type="PROSITE" id="PS50075">
    <property type="entry name" value="CARRIER"/>
    <property type="match status" value="1"/>
</dbReference>
<dbReference type="PROSITE" id="PS00012">
    <property type="entry name" value="PHOSPHOPANTETHEINE"/>
    <property type="match status" value="1"/>
</dbReference>
<dbReference type="InterPro" id="IPR050091">
    <property type="entry name" value="PKS_NRPS_Biosynth_Enz"/>
</dbReference>
<evidence type="ECO:0000256" key="3">
    <source>
        <dbReference type="ARBA" id="ARBA00022679"/>
    </source>
</evidence>
<dbReference type="SMART" id="SM00823">
    <property type="entry name" value="PKS_PP"/>
    <property type="match status" value="1"/>
</dbReference>
<keyword evidence="2" id="KW-0597">Phosphoprotein</keyword>
<dbReference type="GO" id="GO:0006633">
    <property type="term" value="P:fatty acid biosynthetic process"/>
    <property type="evidence" value="ECO:0007669"/>
    <property type="project" value="TreeGrafter"/>
</dbReference>
<organism evidence="5 6">
    <name type="scientific">Nonomuraea polychroma</name>
    <dbReference type="NCBI Taxonomy" id="46176"/>
    <lineage>
        <taxon>Bacteria</taxon>
        <taxon>Bacillati</taxon>
        <taxon>Actinomycetota</taxon>
        <taxon>Actinomycetes</taxon>
        <taxon>Streptosporangiales</taxon>
        <taxon>Streptosporangiaceae</taxon>
        <taxon>Nonomuraea</taxon>
    </lineage>
</organism>
<gene>
    <name evidence="5" type="ORF">EDD27_1069</name>
</gene>
<dbReference type="GO" id="GO:0004312">
    <property type="term" value="F:fatty acid synthase activity"/>
    <property type="evidence" value="ECO:0007669"/>
    <property type="project" value="TreeGrafter"/>
</dbReference>
<keyword evidence="6" id="KW-1185">Reference proteome</keyword>
<dbReference type="AlphaFoldDB" id="A0A438LYX7"/>
<keyword evidence="3" id="KW-0808">Transferase</keyword>